<accession>A0AC61MSG9</accession>
<name>A0AC61MSG9_9FIRM</name>
<evidence type="ECO:0000313" key="2">
    <source>
        <dbReference type="Proteomes" id="UP000595814"/>
    </source>
</evidence>
<gene>
    <name evidence="1" type="ORF">JFY71_10950</name>
</gene>
<proteinExistence type="predicted"/>
<keyword evidence="2" id="KW-1185">Reference proteome</keyword>
<reference evidence="1 2" key="1">
    <citation type="journal article" date="2022" name="Int. J. Syst. Evol. Microbiol.">
        <title>Miniphocaeibacter halophilus sp. nov., an ammonium-tolerant acetate-producing bacterium isolated from a biogas system.</title>
        <authorList>
            <person name="Schnurer A."/>
            <person name="Singh A."/>
            <person name="Bi S."/>
            <person name="Qiao W."/>
            <person name="Westerholm M."/>
        </authorList>
    </citation>
    <scope>NUCLEOTIDE SEQUENCE [LARGE SCALE GENOMIC DNA]</scope>
    <source>
        <strain evidence="1 2">AMB_01</strain>
    </source>
</reference>
<dbReference type="Proteomes" id="UP000595814">
    <property type="component" value="Chromosome"/>
</dbReference>
<protein>
    <submittedName>
        <fullName evidence="1">Tagaturonate reductase</fullName>
        <ecNumber evidence="1">1.1.1.58</ecNumber>
    </submittedName>
</protein>
<organism evidence="1 2">
    <name type="scientific">Miniphocaeibacter halophilus</name>
    <dbReference type="NCBI Taxonomy" id="2931922"/>
    <lineage>
        <taxon>Bacteria</taxon>
        <taxon>Bacillati</taxon>
        <taxon>Bacillota</taxon>
        <taxon>Tissierellia</taxon>
        <taxon>Tissierellales</taxon>
        <taxon>Peptoniphilaceae</taxon>
        <taxon>Miniphocaeibacter</taxon>
    </lineage>
</organism>
<keyword evidence="1" id="KW-0560">Oxidoreductase</keyword>
<dbReference type="EC" id="1.1.1.58" evidence="1"/>
<dbReference type="EMBL" id="CP066744">
    <property type="protein sequence ID" value="QQK07784.1"/>
    <property type="molecule type" value="Genomic_DNA"/>
</dbReference>
<sequence>MEIKDKIIKDNSKYPKKILQFGQGNFLRGFVDWIIDLSNDEEILKSSVIIAKATERGDLNRFKKQNFKYTLAMRGLEGGEAKEEYKIITSISDMINPYNDKDFKSYEEVIKSEELSIVISNTTEAGIVYEKVNFEDNYPKTFPAKITKLLYTRYLHFKGDKSKGLLFIPVELIDNNGRELKKIVLKHIEDWKLPDEFKNWVEENNKFLNTLVDRIVTGYPKDNISKLEEKIGYKDEIIVTSEIFNLWVIEGNKEDEKNFPINRTKANIIWTDNVKSYKTRKVRILNGAHTSMALAAYLSGFKIVRDMMEDRNFNNFYDFIIEDEIIPTIEMDKDELLSFSNSVKDRFKNPFIDHSLLDIFLNSVSKFKERCLSSLLDYYNKYDKIPKGLAFSLASLIRFYKVKEKNNVFFGKDFNNNNYEVKDDINILKLFEKFWQEDNNYNLVKNILSNEEIWGVNLLEVDGLFEEILNNLNNFEEIGIRKTLEKIV</sequence>
<evidence type="ECO:0000313" key="1">
    <source>
        <dbReference type="EMBL" id="QQK07784.1"/>
    </source>
</evidence>